<dbReference type="EMBL" id="VFET01000032">
    <property type="protein sequence ID" value="TWS01064.1"/>
    <property type="molecule type" value="Genomic_DNA"/>
</dbReference>
<organism evidence="2 4">
    <name type="scientific">Pseudomonas extremaustralis</name>
    <dbReference type="NCBI Taxonomy" id="359110"/>
    <lineage>
        <taxon>Bacteria</taxon>
        <taxon>Pseudomonadati</taxon>
        <taxon>Pseudomonadota</taxon>
        <taxon>Gammaproteobacteria</taxon>
        <taxon>Pseudomonadales</taxon>
        <taxon>Pseudomonadaceae</taxon>
        <taxon>Pseudomonas</taxon>
    </lineage>
</organism>
<dbReference type="RefSeq" id="WP_010566953.1">
    <property type="nucleotide sequence ID" value="NZ_CP091043.1"/>
</dbReference>
<dbReference type="GeneID" id="78556088"/>
<evidence type="ECO:0000313" key="3">
    <source>
        <dbReference type="Proteomes" id="UP000182858"/>
    </source>
</evidence>
<evidence type="ECO:0000313" key="2">
    <source>
        <dbReference type="EMBL" id="TWS01064.1"/>
    </source>
</evidence>
<keyword evidence="3" id="KW-1185">Reference proteome</keyword>
<name>A0A5C5Q638_9PSED</name>
<accession>A0A5C5Q638</accession>
<dbReference type="Proteomes" id="UP000182858">
    <property type="component" value="Chromosome I"/>
</dbReference>
<proteinExistence type="predicted"/>
<reference evidence="1 3" key="1">
    <citation type="submission" date="2016-10" db="EMBL/GenBank/DDBJ databases">
        <authorList>
            <person name="Varghese N."/>
            <person name="Submissions S."/>
        </authorList>
    </citation>
    <scope>NUCLEOTIDE SEQUENCE [LARGE SCALE GENOMIC DNA]</scope>
    <source>
        <strain evidence="1 3">DSM 17835</strain>
    </source>
</reference>
<gene>
    <name evidence="2" type="ORF">FIV36_26660</name>
    <name evidence="1" type="ORF">SAMN05216591_4735</name>
</gene>
<dbReference type="OrthoDB" id="7030257at2"/>
<reference evidence="2 4" key="2">
    <citation type="submission" date="2019-06" db="EMBL/GenBank/DDBJ databases">
        <title>Pseudomonas bimorpha sp. nov. isolated from bovine raw milk and skim milk concentrate.</title>
        <authorList>
            <person name="Hofmann K."/>
            <person name="Huptas C."/>
            <person name="Doll E."/>
            <person name="Scherer S."/>
            <person name="Wenning M."/>
        </authorList>
    </citation>
    <scope>NUCLEOTIDE SEQUENCE [LARGE SCALE GENOMIC DNA]</scope>
    <source>
        <strain evidence="2 4">DSM 17835</strain>
    </source>
</reference>
<sequence length="277" mass="30608">MSNNHGKRAGEIRVTLELNGETHHFNAHTTTTTLKEDVLTVVARENAFSPFRMYTVDLRIKNGTPPGRYLLDGDPNNKVRVFYLPPHLNILSYYVDISGHFNLTETATEQRIVGSFDCVAKSVDPAITAEATLSHGIVSFDQQPQRLSKGSLKGELQPGNIEFVATDVSMEFVGGTGAGSFLQVIAKVKEFPEHQIHLHIPRALLGEPELPITLNEDGKSALATLVYTGVHRADKGTVIYHYDSASERFTGTLEFEANDDITFKKGKFEITGLIPQR</sequence>
<dbReference type="Proteomes" id="UP000317951">
    <property type="component" value="Unassembled WGS sequence"/>
</dbReference>
<protein>
    <submittedName>
        <fullName evidence="2">Uncharacterized protein</fullName>
    </submittedName>
</protein>
<evidence type="ECO:0000313" key="4">
    <source>
        <dbReference type="Proteomes" id="UP000317951"/>
    </source>
</evidence>
<dbReference type="EMBL" id="LT629689">
    <property type="protein sequence ID" value="SDG03556.1"/>
    <property type="molecule type" value="Genomic_DNA"/>
</dbReference>
<dbReference type="AlphaFoldDB" id="A0A5C5Q638"/>
<evidence type="ECO:0000313" key="1">
    <source>
        <dbReference type="EMBL" id="SDG03556.1"/>
    </source>
</evidence>